<sequence>EPSERYALPPPPYTTQKPNMPLEGLVGRALNASYTGQLDIRDILEYISTAHPFY</sequence>
<organism evidence="2 3">
    <name type="scientific">Cylindrobasidium torrendii FP15055 ss-10</name>
    <dbReference type="NCBI Taxonomy" id="1314674"/>
    <lineage>
        <taxon>Eukaryota</taxon>
        <taxon>Fungi</taxon>
        <taxon>Dikarya</taxon>
        <taxon>Basidiomycota</taxon>
        <taxon>Agaricomycotina</taxon>
        <taxon>Agaricomycetes</taxon>
        <taxon>Agaricomycetidae</taxon>
        <taxon>Agaricales</taxon>
        <taxon>Marasmiineae</taxon>
        <taxon>Physalacriaceae</taxon>
        <taxon>Cylindrobasidium</taxon>
    </lineage>
</organism>
<reference evidence="2 3" key="1">
    <citation type="journal article" date="2015" name="Fungal Genet. Biol.">
        <title>Evolution of novel wood decay mechanisms in Agaricales revealed by the genome sequences of Fistulina hepatica and Cylindrobasidium torrendii.</title>
        <authorList>
            <person name="Floudas D."/>
            <person name="Held B.W."/>
            <person name="Riley R."/>
            <person name="Nagy L.G."/>
            <person name="Koehler G."/>
            <person name="Ransdell A.S."/>
            <person name="Younus H."/>
            <person name="Chow J."/>
            <person name="Chiniquy J."/>
            <person name="Lipzen A."/>
            <person name="Tritt A."/>
            <person name="Sun H."/>
            <person name="Haridas S."/>
            <person name="LaButti K."/>
            <person name="Ohm R.A."/>
            <person name="Kues U."/>
            <person name="Blanchette R.A."/>
            <person name="Grigoriev I.V."/>
            <person name="Minto R.E."/>
            <person name="Hibbett D.S."/>
        </authorList>
    </citation>
    <scope>NUCLEOTIDE SEQUENCE [LARGE SCALE GENOMIC DNA]</scope>
    <source>
        <strain evidence="2 3">FP15055 ss-10</strain>
    </source>
</reference>
<feature type="region of interest" description="Disordered" evidence="1">
    <location>
        <begin position="1"/>
        <end position="20"/>
    </location>
</feature>
<evidence type="ECO:0000313" key="3">
    <source>
        <dbReference type="Proteomes" id="UP000054007"/>
    </source>
</evidence>
<evidence type="ECO:0000256" key="1">
    <source>
        <dbReference type="SAM" id="MobiDB-lite"/>
    </source>
</evidence>
<accession>A0A0D7BCN8</accession>
<protein>
    <recommendedName>
        <fullName evidence="4">Fork-head domain-containing protein</fullName>
    </recommendedName>
</protein>
<proteinExistence type="predicted"/>
<gene>
    <name evidence="2" type="ORF">CYLTODRAFT_321004</name>
</gene>
<name>A0A0D7BCN8_9AGAR</name>
<dbReference type="EMBL" id="KN880529">
    <property type="protein sequence ID" value="KIY67301.1"/>
    <property type="molecule type" value="Genomic_DNA"/>
</dbReference>
<dbReference type="Proteomes" id="UP000054007">
    <property type="component" value="Unassembled WGS sequence"/>
</dbReference>
<evidence type="ECO:0000313" key="2">
    <source>
        <dbReference type="EMBL" id="KIY67301.1"/>
    </source>
</evidence>
<feature type="non-terminal residue" evidence="2">
    <location>
        <position position="54"/>
    </location>
</feature>
<feature type="non-terminal residue" evidence="2">
    <location>
        <position position="1"/>
    </location>
</feature>
<keyword evidence="3" id="KW-1185">Reference proteome</keyword>
<evidence type="ECO:0008006" key="4">
    <source>
        <dbReference type="Google" id="ProtNLM"/>
    </source>
</evidence>
<dbReference type="AlphaFoldDB" id="A0A0D7BCN8"/>